<reference evidence="4" key="1">
    <citation type="journal article" date="2013" name="PLoS Pathog.">
        <title>Deciphering the cryptic genome: genome-wide analyses of the rice pathogen Fusarium fujikuroi reveal complex regulation of secondary metabolism and novel metabolites.</title>
        <authorList>
            <person name="Wiemann P."/>
            <person name="Sieber C.M."/>
            <person name="von Bargen K.W."/>
            <person name="Studt L."/>
            <person name="Niehaus E.M."/>
            <person name="Espino J.J."/>
            <person name="Huss K."/>
            <person name="Michielse C.B."/>
            <person name="Albermann S."/>
            <person name="Wagner D."/>
            <person name="Bergner S.V."/>
            <person name="Connolly L.R."/>
            <person name="Fischer A."/>
            <person name="Reuter G."/>
            <person name="Kleigrewe K."/>
            <person name="Bald T."/>
            <person name="Wingfield B.D."/>
            <person name="Ophir R."/>
            <person name="Freeman S."/>
            <person name="Hippler M."/>
            <person name="Smith K.M."/>
            <person name="Brown D.W."/>
            <person name="Proctor R.H."/>
            <person name="Munsterkotter M."/>
            <person name="Freitag M."/>
            <person name="Humpf H.U."/>
            <person name="Guldener U."/>
            <person name="Tudzynski B."/>
        </authorList>
    </citation>
    <scope>NUCLEOTIDE SEQUENCE [LARGE SCALE GENOMIC DNA]</scope>
    <source>
        <strain evidence="4">CBS 195.34 / IMI 58289 / NRRL A-6831</strain>
    </source>
</reference>
<dbReference type="EMBL" id="HF679031">
    <property type="protein sequence ID" value="CCT73665.1"/>
    <property type="molecule type" value="Genomic_DNA"/>
</dbReference>
<dbReference type="InterPro" id="IPR051610">
    <property type="entry name" value="GPI/OXD"/>
</dbReference>
<feature type="domain" description="Cupin type-2" evidence="2">
    <location>
        <begin position="77"/>
        <end position="142"/>
    </location>
</feature>
<dbReference type="RefSeq" id="XP_023435743.1">
    <property type="nucleotide sequence ID" value="XM_023568565.1"/>
</dbReference>
<evidence type="ECO:0000256" key="1">
    <source>
        <dbReference type="ARBA" id="ARBA00022723"/>
    </source>
</evidence>
<dbReference type="Gene3D" id="2.60.120.10">
    <property type="entry name" value="Jelly Rolls"/>
    <property type="match status" value="1"/>
</dbReference>
<dbReference type="PANTHER" id="PTHR35848:SF6">
    <property type="entry name" value="CUPIN TYPE-2 DOMAIN-CONTAINING PROTEIN"/>
    <property type="match status" value="1"/>
</dbReference>
<organism evidence="3 4">
    <name type="scientific">Gibberella fujikuroi (strain CBS 195.34 / IMI 58289 / NRRL A-6831)</name>
    <name type="common">Bakanae and foot rot disease fungus</name>
    <name type="synonym">Fusarium fujikuroi</name>
    <dbReference type="NCBI Taxonomy" id="1279085"/>
    <lineage>
        <taxon>Eukaryota</taxon>
        <taxon>Fungi</taxon>
        <taxon>Dikarya</taxon>
        <taxon>Ascomycota</taxon>
        <taxon>Pezizomycotina</taxon>
        <taxon>Sordariomycetes</taxon>
        <taxon>Hypocreomycetidae</taxon>
        <taxon>Hypocreales</taxon>
        <taxon>Nectriaceae</taxon>
        <taxon>Fusarium</taxon>
        <taxon>Fusarium fujikuroi species complex</taxon>
    </lineage>
</organism>
<evidence type="ECO:0000313" key="3">
    <source>
        <dbReference type="EMBL" id="CCT73665.1"/>
    </source>
</evidence>
<dbReference type="SUPFAM" id="SSF51182">
    <property type="entry name" value="RmlC-like cupins"/>
    <property type="match status" value="1"/>
</dbReference>
<accession>S0EGA1</accession>
<dbReference type="InterPro" id="IPR014710">
    <property type="entry name" value="RmlC-like_jellyroll"/>
</dbReference>
<dbReference type="InterPro" id="IPR011051">
    <property type="entry name" value="RmlC_Cupin_sf"/>
</dbReference>
<gene>
    <name evidence="3" type="ORF">FFUJ_09523</name>
</gene>
<protein>
    <recommendedName>
        <fullName evidence="2">Cupin type-2 domain-containing protein</fullName>
    </recommendedName>
</protein>
<dbReference type="GeneID" id="35402991"/>
<dbReference type="VEuPathDB" id="FungiDB:FFUJ_09523"/>
<evidence type="ECO:0000259" key="2">
    <source>
        <dbReference type="Pfam" id="PF07883"/>
    </source>
</evidence>
<dbReference type="InterPro" id="IPR013096">
    <property type="entry name" value="Cupin_2"/>
</dbReference>
<dbReference type="Proteomes" id="UP000016800">
    <property type="component" value="Chromosome IX"/>
</dbReference>
<name>S0EGA1_GIBF5</name>
<dbReference type="HOGENOM" id="CLU_122927_0_0_1"/>
<proteinExistence type="predicted"/>
<dbReference type="GO" id="GO:0046872">
    <property type="term" value="F:metal ion binding"/>
    <property type="evidence" value="ECO:0007669"/>
    <property type="project" value="UniProtKB-KW"/>
</dbReference>
<keyword evidence="1" id="KW-0479">Metal-binding</keyword>
<keyword evidence="4" id="KW-1185">Reference proteome</keyword>
<dbReference type="AlphaFoldDB" id="S0EGA1"/>
<dbReference type="PANTHER" id="PTHR35848">
    <property type="entry name" value="OXALATE-BINDING PROTEIN"/>
    <property type="match status" value="1"/>
</dbReference>
<evidence type="ECO:0000313" key="4">
    <source>
        <dbReference type="Proteomes" id="UP000016800"/>
    </source>
</evidence>
<sequence>MKLFESFRPITVSSVSVNGQTAGIIVMSSSKPLIVDVGAQSQNTPSSFAERERGNVSWHTLLSSPGTKTTSLTAGIATCPPQGTLALHRHKQAELYYILSGSGEVEVEGQRYPVSKNNLVWIPGDAEHGVFCNDNELSWLYVFPEDSFDNIVYRFTSEVKGLAGKIKPNL</sequence>
<dbReference type="Pfam" id="PF07883">
    <property type="entry name" value="Cupin_2"/>
    <property type="match status" value="1"/>
</dbReference>